<evidence type="ECO:0000256" key="1">
    <source>
        <dbReference type="PROSITE-ProRule" id="PRU00473"/>
    </source>
</evidence>
<dbReference type="NCBIfam" id="NF006543">
    <property type="entry name" value="PRK09039.1-2"/>
    <property type="match status" value="1"/>
</dbReference>
<keyword evidence="6" id="KW-1185">Reference proteome</keyword>
<feature type="transmembrane region" description="Helical" evidence="3">
    <location>
        <begin position="21"/>
        <end position="46"/>
    </location>
</feature>
<dbReference type="GO" id="GO:0016020">
    <property type="term" value="C:membrane"/>
    <property type="evidence" value="ECO:0007669"/>
    <property type="project" value="UniProtKB-UniRule"/>
</dbReference>
<feature type="coiled-coil region" evidence="2">
    <location>
        <begin position="50"/>
        <end position="169"/>
    </location>
</feature>
<dbReference type="NCBIfam" id="NF006544">
    <property type="entry name" value="PRK09039.1-3"/>
    <property type="match status" value="1"/>
</dbReference>
<gene>
    <name evidence="5" type="ordered locus">Plav_2098</name>
</gene>
<dbReference type="PROSITE" id="PS51123">
    <property type="entry name" value="OMPA_2"/>
    <property type="match status" value="1"/>
</dbReference>
<dbReference type="InterPro" id="IPR050330">
    <property type="entry name" value="Bact_OuterMem_StrucFunc"/>
</dbReference>
<dbReference type="SUPFAM" id="SSF103088">
    <property type="entry name" value="OmpA-like"/>
    <property type="match status" value="1"/>
</dbReference>
<keyword evidence="3" id="KW-0812">Transmembrane</keyword>
<dbReference type="InterPro" id="IPR036737">
    <property type="entry name" value="OmpA-like_sf"/>
</dbReference>
<dbReference type="PANTHER" id="PTHR30329:SF21">
    <property type="entry name" value="LIPOPROTEIN YIAD-RELATED"/>
    <property type="match status" value="1"/>
</dbReference>
<dbReference type="RefSeq" id="WP_012111016.1">
    <property type="nucleotide sequence ID" value="NC_009719.1"/>
</dbReference>
<reference evidence="5 6" key="1">
    <citation type="journal article" date="2011" name="Stand. Genomic Sci.">
        <title>Complete genome sequence of Parvibaculum lavamentivorans type strain (DS-1(T)).</title>
        <authorList>
            <person name="Schleheck D."/>
            <person name="Weiss M."/>
            <person name="Pitluck S."/>
            <person name="Bruce D."/>
            <person name="Land M.L."/>
            <person name="Han S."/>
            <person name="Saunders E."/>
            <person name="Tapia R."/>
            <person name="Detter C."/>
            <person name="Brettin T."/>
            <person name="Han J."/>
            <person name="Woyke T."/>
            <person name="Goodwin L."/>
            <person name="Pennacchio L."/>
            <person name="Nolan M."/>
            <person name="Cook A.M."/>
            <person name="Kjelleberg S."/>
            <person name="Thomas T."/>
        </authorList>
    </citation>
    <scope>NUCLEOTIDE SEQUENCE [LARGE SCALE GENOMIC DNA]</scope>
    <source>
        <strain evidence="6">DS-1 / DSM 13023 / NCIMB 13966</strain>
    </source>
</reference>
<keyword evidence="1 3" id="KW-0472">Membrane</keyword>
<dbReference type="NCBIfam" id="NF006545">
    <property type="entry name" value="PRK09039.1-4"/>
    <property type="match status" value="1"/>
</dbReference>
<dbReference type="OrthoDB" id="9815217at2"/>
<evidence type="ECO:0000256" key="3">
    <source>
        <dbReference type="SAM" id="Phobius"/>
    </source>
</evidence>
<evidence type="ECO:0000256" key="2">
    <source>
        <dbReference type="SAM" id="Coils"/>
    </source>
</evidence>
<dbReference type="InterPro" id="IPR006665">
    <property type="entry name" value="OmpA-like"/>
</dbReference>
<keyword evidence="2" id="KW-0175">Coiled coil</keyword>
<dbReference type="Pfam" id="PF00691">
    <property type="entry name" value="OmpA"/>
    <property type="match status" value="1"/>
</dbReference>
<accession>A7HUX9</accession>
<proteinExistence type="predicted"/>
<dbReference type="HOGENOM" id="CLU_016890_14_3_5"/>
<dbReference type="PANTHER" id="PTHR30329">
    <property type="entry name" value="STATOR ELEMENT OF FLAGELLAR MOTOR COMPLEX"/>
    <property type="match status" value="1"/>
</dbReference>
<dbReference type="AlphaFoldDB" id="A7HUX9"/>
<name>A7HUX9_PARL1</name>
<sequence>MALSSRRIRGRAPSADYWPGFVDAMSSLLLVLIFLLTIFMITQFFLSQLVSNKDSALENLRSQIAELVNQLALERSEKADLQATILSLQDSLAAATAEKDRLASLADDASGTRVAELEGKLAEEQKLSSEALSQVELLNQQISALRRQLATLEAALEAAELKDREQQVQIADLGRRLNAALAQKVQELAKYRSEFFGRLRAILGDRQDIEIVGDRFAMQSEIFFESGSADINPSGKEQLDKIATAVREIAAEIPDDIPWVLRVDGHTDANPIATAQFPSNWYLSSARAIAVVNYLVERGVPQNRLVAAGFGQYHPLADGRGTAENRRNRRIEFKLTER</sequence>
<protein>
    <submittedName>
        <fullName evidence="5">OmpA/MotB domain protein</fullName>
    </submittedName>
</protein>
<evidence type="ECO:0000313" key="6">
    <source>
        <dbReference type="Proteomes" id="UP000006377"/>
    </source>
</evidence>
<dbReference type="Gene3D" id="3.30.1330.60">
    <property type="entry name" value="OmpA-like domain"/>
    <property type="match status" value="1"/>
</dbReference>
<dbReference type="EMBL" id="CP000774">
    <property type="protein sequence ID" value="ABS63712.1"/>
    <property type="molecule type" value="Genomic_DNA"/>
</dbReference>
<feature type="domain" description="OmpA-like" evidence="4">
    <location>
        <begin position="212"/>
        <end position="338"/>
    </location>
</feature>
<dbReference type="KEGG" id="pla:Plav_2098"/>
<dbReference type="CDD" id="cd07185">
    <property type="entry name" value="OmpA_C-like"/>
    <property type="match status" value="1"/>
</dbReference>
<evidence type="ECO:0000259" key="4">
    <source>
        <dbReference type="PROSITE" id="PS51123"/>
    </source>
</evidence>
<organism evidence="5 6">
    <name type="scientific">Parvibaculum lavamentivorans (strain DS-1 / DSM 13023 / NCIMB 13966)</name>
    <dbReference type="NCBI Taxonomy" id="402881"/>
    <lineage>
        <taxon>Bacteria</taxon>
        <taxon>Pseudomonadati</taxon>
        <taxon>Pseudomonadota</taxon>
        <taxon>Alphaproteobacteria</taxon>
        <taxon>Hyphomicrobiales</taxon>
        <taxon>Parvibaculaceae</taxon>
        <taxon>Parvibaculum</taxon>
    </lineage>
</organism>
<dbReference type="STRING" id="402881.Plav_2098"/>
<dbReference type="eggNOG" id="COG1360">
    <property type="taxonomic scope" value="Bacteria"/>
</dbReference>
<keyword evidence="3" id="KW-1133">Transmembrane helix</keyword>
<evidence type="ECO:0000313" key="5">
    <source>
        <dbReference type="EMBL" id="ABS63712.1"/>
    </source>
</evidence>
<dbReference type="Proteomes" id="UP000006377">
    <property type="component" value="Chromosome"/>
</dbReference>
<dbReference type="Gene3D" id="1.10.287.1490">
    <property type="match status" value="1"/>
</dbReference>